<evidence type="ECO:0000256" key="2">
    <source>
        <dbReference type="PROSITE-ProRule" id="PRU01091"/>
    </source>
</evidence>
<evidence type="ECO:0000256" key="3">
    <source>
        <dbReference type="SAM" id="Phobius"/>
    </source>
</evidence>
<dbReference type="Gene3D" id="1.25.40.10">
    <property type="entry name" value="Tetratricopeptide repeat domain"/>
    <property type="match status" value="1"/>
</dbReference>
<keyword evidence="1 2" id="KW-0238">DNA-binding</keyword>
<name>A0A411HLR8_9GAMM</name>
<dbReference type="OrthoDB" id="1971692at2"/>
<gene>
    <name evidence="5" type="ORF">ELE36_14355</name>
</gene>
<dbReference type="GO" id="GO:0003677">
    <property type="term" value="F:DNA binding"/>
    <property type="evidence" value="ECO:0007669"/>
    <property type="project" value="UniProtKB-UniRule"/>
</dbReference>
<dbReference type="Proteomes" id="UP000291562">
    <property type="component" value="Chromosome"/>
</dbReference>
<dbReference type="InterPro" id="IPR001867">
    <property type="entry name" value="OmpR/PhoB-type_DNA-bd"/>
</dbReference>
<dbReference type="InterPro" id="IPR011990">
    <property type="entry name" value="TPR-like_helical_dom_sf"/>
</dbReference>
<dbReference type="KEGG" id="xbc:ELE36_14355"/>
<dbReference type="SUPFAM" id="SSF46894">
    <property type="entry name" value="C-terminal effector domain of the bipartite response regulators"/>
    <property type="match status" value="1"/>
</dbReference>
<dbReference type="EMBL" id="CP035704">
    <property type="protein sequence ID" value="QBB71443.1"/>
    <property type="molecule type" value="Genomic_DNA"/>
</dbReference>
<keyword evidence="6" id="KW-1185">Reference proteome</keyword>
<reference evidence="5 6" key="1">
    <citation type="submission" date="2019-01" db="EMBL/GenBank/DDBJ databases">
        <title>Pseudolysobacter antarctica gen. nov., sp. nov., isolated from Fildes Peninsula, Antarctica.</title>
        <authorList>
            <person name="Wei Z."/>
            <person name="Peng F."/>
        </authorList>
    </citation>
    <scope>NUCLEOTIDE SEQUENCE [LARGE SCALE GENOMIC DNA]</scope>
    <source>
        <strain evidence="5 6">AQ6-296</strain>
    </source>
</reference>
<dbReference type="SUPFAM" id="SSF48452">
    <property type="entry name" value="TPR-like"/>
    <property type="match status" value="1"/>
</dbReference>
<feature type="DNA-binding region" description="OmpR/PhoB-type" evidence="2">
    <location>
        <begin position="8"/>
        <end position="106"/>
    </location>
</feature>
<dbReference type="InterPro" id="IPR016032">
    <property type="entry name" value="Sig_transdc_resp-reg_C-effctor"/>
</dbReference>
<evidence type="ECO:0000313" key="6">
    <source>
        <dbReference type="Proteomes" id="UP000291562"/>
    </source>
</evidence>
<dbReference type="GO" id="GO:0000160">
    <property type="term" value="P:phosphorelay signal transduction system"/>
    <property type="evidence" value="ECO:0007669"/>
    <property type="project" value="InterPro"/>
</dbReference>
<dbReference type="CDD" id="cd00383">
    <property type="entry name" value="trans_reg_C"/>
    <property type="match status" value="1"/>
</dbReference>
<keyword evidence="3" id="KW-0812">Transmembrane</keyword>
<dbReference type="InterPro" id="IPR036388">
    <property type="entry name" value="WH-like_DNA-bd_sf"/>
</dbReference>
<dbReference type="SMART" id="SM00862">
    <property type="entry name" value="Trans_reg_C"/>
    <property type="match status" value="1"/>
</dbReference>
<evidence type="ECO:0000313" key="5">
    <source>
        <dbReference type="EMBL" id="QBB71443.1"/>
    </source>
</evidence>
<protein>
    <recommendedName>
        <fullName evidence="4">OmpR/PhoB-type domain-containing protein</fullName>
    </recommendedName>
</protein>
<evidence type="ECO:0000256" key="1">
    <source>
        <dbReference type="ARBA" id="ARBA00023125"/>
    </source>
</evidence>
<keyword evidence="3" id="KW-1133">Transmembrane helix</keyword>
<evidence type="ECO:0000259" key="4">
    <source>
        <dbReference type="PROSITE" id="PS51755"/>
    </source>
</evidence>
<dbReference type="PROSITE" id="PS51755">
    <property type="entry name" value="OMPR_PHOB"/>
    <property type="match status" value="1"/>
</dbReference>
<accession>A0A411HLR8</accession>
<organism evidence="5 6">
    <name type="scientific">Pseudolysobacter antarcticus</name>
    <dbReference type="NCBI Taxonomy" id="2511995"/>
    <lineage>
        <taxon>Bacteria</taxon>
        <taxon>Pseudomonadati</taxon>
        <taxon>Pseudomonadota</taxon>
        <taxon>Gammaproteobacteria</taxon>
        <taxon>Lysobacterales</taxon>
        <taxon>Rhodanobacteraceae</taxon>
        <taxon>Pseudolysobacter</taxon>
    </lineage>
</organism>
<keyword evidence="3" id="KW-0472">Membrane</keyword>
<sequence length="661" mass="72720">MTGSAAATGSIVFDAVEIDVAGRRLFVDGVETPLEPKAFAVLCLLANHPGRAFGRDEILDAVWGHRHITPGVLNRVITLIRQALGESANAHQYLHTLHGVGYRFDATIKPSLVADDLSLPSVQAIVVSAATNTGVTPPAAVAVTDSVVEHVLSPTRTRATRSLGIFALLVVAAIITYFTLRHAVPVATNTAPVLVVLPLHPVGNTPGDAALAEGLSEELITRLAHIEGLHLISRTSAARAQEDKFDLNQLSERLHVTHALEGSLRQSGDQLRIDLRLIEIPGGRTAWAQDFDRKFADVFSIQREIAQAVAQAMTLKLGLANAVTDAGAEPQWFRDYLELRRKLWEPNNMPEHPELVDKLHALVARAPSYARAHGLLARALVQDLRATSVTDAVRAEAASEAARALELDPDQIDAHVALASLAWRATDWPRCMEEYRRILNLDPTDSILRAIYAARLADLGYGEQALHQVEIGLISDPLNFESNYLRGFFLDMLGRHDEARQSLDATAELRADITPLLVSARMFNAVWRHDFAAAREFALSTPASSPYRDANIAVIDALIDPTRWPQAQAKLESSERVTGRDHFARLLQPNADSATQIAMLERISTLHTSPFGFLLWIPEFSALRQHPAFQDFLRRKHIIDYWRSYGWPPQCKPDGDGARCA</sequence>
<dbReference type="Pfam" id="PF00486">
    <property type="entry name" value="Trans_reg_C"/>
    <property type="match status" value="1"/>
</dbReference>
<dbReference type="Gene3D" id="1.10.10.10">
    <property type="entry name" value="Winged helix-like DNA-binding domain superfamily/Winged helix DNA-binding domain"/>
    <property type="match status" value="1"/>
</dbReference>
<dbReference type="AlphaFoldDB" id="A0A411HLR8"/>
<feature type="domain" description="OmpR/PhoB-type" evidence="4">
    <location>
        <begin position="8"/>
        <end position="106"/>
    </location>
</feature>
<dbReference type="GO" id="GO:0006355">
    <property type="term" value="P:regulation of DNA-templated transcription"/>
    <property type="evidence" value="ECO:0007669"/>
    <property type="project" value="InterPro"/>
</dbReference>
<feature type="transmembrane region" description="Helical" evidence="3">
    <location>
        <begin position="163"/>
        <end position="180"/>
    </location>
</feature>
<proteinExistence type="predicted"/>
<dbReference type="RefSeq" id="WP_129834449.1">
    <property type="nucleotide sequence ID" value="NZ_CP035704.1"/>
</dbReference>